<keyword evidence="1" id="KW-0732">Signal</keyword>
<protein>
    <recommendedName>
        <fullName evidence="4">Ig-like domain-containing protein</fullName>
    </recommendedName>
</protein>
<gene>
    <name evidence="2" type="ORF">C1881_03745</name>
</gene>
<evidence type="ECO:0000256" key="1">
    <source>
        <dbReference type="SAM" id="SignalP"/>
    </source>
</evidence>
<feature type="signal peptide" evidence="1">
    <location>
        <begin position="1"/>
        <end position="35"/>
    </location>
</feature>
<evidence type="ECO:0008006" key="4">
    <source>
        <dbReference type="Google" id="ProtNLM"/>
    </source>
</evidence>
<feature type="chain" id="PRO_5039596764" description="Ig-like domain-containing protein" evidence="1">
    <location>
        <begin position="36"/>
        <end position="353"/>
    </location>
</feature>
<organism evidence="2 3">
    <name type="scientific">Slackia isoflavoniconvertens</name>
    <dbReference type="NCBI Taxonomy" id="572010"/>
    <lineage>
        <taxon>Bacteria</taxon>
        <taxon>Bacillati</taxon>
        <taxon>Actinomycetota</taxon>
        <taxon>Coriobacteriia</taxon>
        <taxon>Eggerthellales</taxon>
        <taxon>Eggerthellaceae</taxon>
        <taxon>Slackia</taxon>
    </lineage>
</organism>
<name>A0A369LKE8_9ACTN</name>
<evidence type="ECO:0000313" key="3">
    <source>
        <dbReference type="Proteomes" id="UP000253975"/>
    </source>
</evidence>
<sequence>MEVVMQMKRLKMNHASWLRATVAIAFAACALAALAGCASPKVEVEQSQVQSDFEATEESLVSDGVLVQSPYVDNDDYALTAFDVSDSHVADDGANVFNAKATFENSAFRTTMDVVATYAKDGDSYVPNFETSNASTKAVSGIVYDPQGTLSSSDLKNIQGIDFDEDAQTCTVSVAYEPEWFESVQGDVKYVYRFDGASWAPDASANSSAAVSYSPLVATYDQFDADTDEGGCLTKIDIVSLDEKTGEVTANVTWTRGKHSNHAAAAALRSVTDDTDVTIDATVKGTLYSAPTEAGTHRVTATLTGTASNGKPMVVGISSGGDGYTENGMIVYNASVQTDDASYTCGSTISKKI</sequence>
<accession>A0A369LKE8</accession>
<dbReference type="EMBL" id="PPTO01000004">
    <property type="protein sequence ID" value="RDB59800.1"/>
    <property type="molecule type" value="Genomic_DNA"/>
</dbReference>
<comment type="caution">
    <text evidence="2">The sequence shown here is derived from an EMBL/GenBank/DDBJ whole genome shotgun (WGS) entry which is preliminary data.</text>
</comment>
<evidence type="ECO:0000313" key="2">
    <source>
        <dbReference type="EMBL" id="RDB59800.1"/>
    </source>
</evidence>
<reference evidence="2 3" key="1">
    <citation type="journal article" date="2018" name="Elife">
        <title>Discovery and characterization of a prevalent human gut bacterial enzyme sufficient for the inactivation of a family of plant toxins.</title>
        <authorList>
            <person name="Koppel N."/>
            <person name="Bisanz J.E."/>
            <person name="Pandelia M.E."/>
            <person name="Turnbaugh P.J."/>
            <person name="Balskus E.P."/>
        </authorList>
    </citation>
    <scope>NUCLEOTIDE SEQUENCE [LARGE SCALE GENOMIC DNA]</scope>
    <source>
        <strain evidence="2 3">OB21 GAM31</strain>
    </source>
</reference>
<proteinExistence type="predicted"/>
<dbReference type="Proteomes" id="UP000253975">
    <property type="component" value="Unassembled WGS sequence"/>
</dbReference>
<dbReference type="AlphaFoldDB" id="A0A369LKE8"/>